<evidence type="ECO:0000256" key="6">
    <source>
        <dbReference type="ARBA" id="ARBA00022853"/>
    </source>
</evidence>
<feature type="compositionally biased region" description="Polar residues" evidence="15">
    <location>
        <begin position="2665"/>
        <end position="2677"/>
    </location>
</feature>
<feature type="compositionally biased region" description="Polar residues" evidence="15">
    <location>
        <begin position="848"/>
        <end position="865"/>
    </location>
</feature>
<feature type="region of interest" description="Disordered" evidence="15">
    <location>
        <begin position="2196"/>
        <end position="2293"/>
    </location>
</feature>
<dbReference type="SMART" id="SM00545">
    <property type="entry name" value="JmjN"/>
    <property type="match status" value="1"/>
</dbReference>
<keyword evidence="12" id="KW-0539">Nucleus</keyword>
<feature type="compositionally biased region" description="Polar residues" evidence="15">
    <location>
        <begin position="1235"/>
        <end position="1245"/>
    </location>
</feature>
<dbReference type="EC" id="1.14.11.66" evidence="3"/>
<feature type="compositionally biased region" description="Low complexity" evidence="15">
    <location>
        <begin position="1344"/>
        <end position="1355"/>
    </location>
</feature>
<accession>A0A7R8UWX7</accession>
<name>A0A7R8UWX7_HERIL</name>
<dbReference type="FunFam" id="2.60.120.650:FF:000048">
    <property type="entry name" value="Lysine-specific demethylase 4A"/>
    <property type="match status" value="1"/>
</dbReference>
<reference evidence="18 19" key="1">
    <citation type="submission" date="2020-11" db="EMBL/GenBank/DDBJ databases">
        <authorList>
            <person name="Wallbank WR R."/>
            <person name="Pardo Diaz C."/>
            <person name="Kozak K."/>
            <person name="Martin S."/>
            <person name="Jiggins C."/>
            <person name="Moest M."/>
            <person name="Warren A I."/>
            <person name="Generalovic N T."/>
            <person name="Byers J.R.P. K."/>
            <person name="Montejo-Kovacevich G."/>
            <person name="Yen C E."/>
        </authorList>
    </citation>
    <scope>NUCLEOTIDE SEQUENCE [LARGE SCALE GENOMIC DNA]</scope>
</reference>
<feature type="region of interest" description="Disordered" evidence="15">
    <location>
        <begin position="1235"/>
        <end position="1280"/>
    </location>
</feature>
<evidence type="ECO:0000259" key="16">
    <source>
        <dbReference type="PROSITE" id="PS51183"/>
    </source>
</evidence>
<feature type="compositionally biased region" description="Basic and acidic residues" evidence="15">
    <location>
        <begin position="1768"/>
        <end position="1784"/>
    </location>
</feature>
<dbReference type="GO" id="GO:0048512">
    <property type="term" value="P:circadian behavior"/>
    <property type="evidence" value="ECO:0007669"/>
    <property type="project" value="UniProtKB-ARBA"/>
</dbReference>
<feature type="compositionally biased region" description="Basic and acidic residues" evidence="15">
    <location>
        <begin position="1854"/>
        <end position="1869"/>
    </location>
</feature>
<comment type="cofactor">
    <cofactor evidence="1">
        <name>Fe(2+)</name>
        <dbReference type="ChEBI" id="CHEBI:29033"/>
    </cofactor>
</comment>
<evidence type="ECO:0000256" key="10">
    <source>
        <dbReference type="ARBA" id="ARBA00023015"/>
    </source>
</evidence>
<evidence type="ECO:0000256" key="5">
    <source>
        <dbReference type="ARBA" id="ARBA00022833"/>
    </source>
</evidence>
<evidence type="ECO:0000259" key="17">
    <source>
        <dbReference type="PROSITE" id="PS51184"/>
    </source>
</evidence>
<sequence>MVFRPTWEEFKDFAKYIEYMESQGAHKAGLAKVVPPPEWVPRKSGYNIDDMDITIPAPICQVVTGKQGLYQQINIQKKALTIKQFRDLANTERYVTPKHFDFEDLERKYWKNITYVAPIYGADVSGSITDPDVNEWNINRLGTILDYVNSDYGIQIDGVNTAYLYFGMWKTTFAWHTEDMDLYSINYLHFGAPKTWYAIPPEHGRKLEKVANSYFPASYKSCHAYLRHKMTLISPQILKQHDVPFNKITQEAGEIMITFPFGYHAGFNHGFNCAESTNFAMPRWVEYGKRATECKCSNDMVKISMDTFVKRFQPERYEAWLEGKDIGPHPEDPVTNVAPAPPPTPNDILCNKNNSELPKQVISRMKKQCNFSSKKKSFKERNPDLDLEEIQQNPNIPEDIKAILSGALTLDEEAEITDPLAVDGNDSGVVSKIEDDIGKHVEEDEDFSKRRRKRKYDAEYDEDWAAARRGATRGRRGPRGRRGRSDEDRRFKKKEIKDPNLNPDGTVRKKRKYDMTNRRKKMMAKGTSSSPSKVPTSPTTLQKLNEHLMRQLQHPALQVYNSPKKFEGKIPIKKTSDDVDDLQSAIQSPHGSANIANFLNFNTTSSQSSASTFLKTSTPNMKSSLSSSFFSTSKTKEQSMLQHAYGLPTSKLDSDETGRENKRQENENKRECSSISLHSSSHGSQAISAAQQTMNNLAMQGAELLETYQQLLQRNMMYHMMQNKNQEALRNAQSVTNGGLIPNTSEAGRGANTQTVGLKSVTSATSSANDGRITSSANSEKLFDNLKAQGVSVEKKVSNQQTSVNKSVDIAAVLKAATTNIMQQHYLMSLMAPVKLKTALQAQHHLATASQPPKLSPVAQNTAPSTHDKGNTKRDNLPPPNLSPVYDSQKSTIAGGGDPDVKSFLYNSSRESSLKVNPYSSKLQMNSGLTAARESLLKSKSTVLMNKIAGGVDQNENTSKNSISRVSNLNMPKDKLVSSTPIGPSILLNNNTTITPVSISNNTLSTSTITSKNVKSNDSSYDNKPKSNSSFYTSSLHSTQYIAQFRDYIAKRFPAKASQEFDSKKQKMLEGNTTVGSQLHTENKEPSKNSVMSSSSSSLSNVSIMPVKKSTSEDLTKANSKRSKVFAQSKKSISNISQNLAGANSIADLATISRIVNMTTNNQTVHFPTSQSENSTPNKTLENVISKQASHSLSNLNQNSYLQFFLESGAYAPKMGNITSKSTVDSIPLTNSNIANSNHTNQSTFEIIPNKGEISDSTEESSSKSNVRKPRSSHKNASNMKLKELLAQLSPDELKNMTSSKLYELVQKANDITKAEAAAKRKQSSMMKNDSQAKSTLRPAGNLNTTNMTSNSMAAENNSGKSFGPEMKLGSRLPTVKSLLQAKYGLGTQAYNRGNMNIYNSLPKSITLSETRKYSSPMNFSNAPHLQPFKNLMALTHIANLQTETALKLNSLMQKEKVPPVTLNGFQSLAITKLTKLMRSRSKKQDENRNVVNSIKTEPVEPVKVSGAPTAPPVVPKVESVAEEEKNIKREASSLIPILPMNYTFKPGEPLPDLVKDALAEAQKTFKGEEDTSHLVVFDDLSSQDVVKRVPSLSSLQISSLGRIIVETVDILSEDGDEKILPEQPLSIPADLFSTSGEVKDAVDFLSELDKISLNDPVIGLLDDSVENISGTNVILDNCNILIGEAARLASIEDCDGEDVIARMEFESPEKSISLKSLESLDVNTADLIASANIKKDSSEPEHNAENERSEKLGDEENSEPNQNSENDTSHQVEKEDTDNEAKVIENVVVPAESSAQIDTESEKANTILTESQENESLQSNDINKELRPESLETDVTSENTAHKEMEVELLENDIPKPTEENNEMRVDISEPTIDVPENQIPLNTTEEAETKVTTSATSIELGEFDTLMETENGIDDKEGLIKGNGPNYLSEPVNQQIDADKIPVECSDLMSSRINESNEIITEISSKGDSCPNLNDEFDSEKEASTANSTRGDDTIVASEGDGSETKCGTDTINDNPNPFVECNAMPVSDNLDESSKVDTMCTGKQSGKKRKGSSKTKKKVRPCNGTRKSQKTKDCKQISDLDTIVDSNIENDAVGEVNIPMSAMSQNSAEKKVVLALGMENEKRESGTFPEKEIGIISQMENISPSEDTIHISSQGDLTQDSSEKTDQYPLQVKGNQDLSQIVDQHESCVQITEQNESKGAENENLLEEAKESLPHEDEECPQIIDSLEGEQSEIPSEEKANRGIPQDDGQPCNLPKEAESIKLPQKEHEQYSQPLREDLEEEQQGPMVTMVDDSVVNEKETPGKKKHPHISITVIRSKGSYIMRGPVENIPSPAPTPENMTEDENSQNQQNFLPISTKKKKAISRRKLKRYSRIRKSKANVVKKNVGLLSETPEIKIQTEAKVLNVEGQSAPELNPSMSEETMLTSVSSHLEDTNDMERPVSSCYSQEDSSLATFGTEDDQPEEVDSIDMQHNQENSYTLNQTPVKKVSRYQTLSKRRRIFRKLRVVTPYSKTSKIDVPETLAEGDSEGGNTSVGLQTRQVTVKLTRSRRDLRTIHRNHQPTEHAIPVLRIKTNDKIPERTESPSSEEVNRHSKRMRRSRRIGCFYGTGIEFERNDSEIEREELVESNQGLPECPESHCENPKQETDSQQHNGSEEKEDTGTDQPNQDESRSNNFSVMIGKYSLRSKPWLQSRNPEYAEINRLRTEEENEGDINKTKEPSLDEAGNDSNPNHECDQNMIDSIETENLDKNTGYYGLRKRRTFLNGYNPSMYFDMLDFDHSVFEEPAKRRLRKRTDKPASKTSDDCENTETLECPPETGNIDQSMESPLNSEKVEGGKKSTDSENTAVGIKEKNVHTGTQRRSLSLRSRLLELAVSCDENTNTSSTSSFSTLEDNIPLQQLIKPSEDENLPKGSCVPEPSTIMTRNKARCEATSAPEMKELRVNLGSSEIKEVRVNLAATEMKELRVNLAATEMKELRVNLAATEMKELRVNLAATELKELRVSLAPLETTELPVNVTTTESNVNLAHPEMKELRVTLERYTTEELLRKYKEESSQGRKTPEMGLRTRSRAALN</sequence>
<feature type="region of interest" description="Disordered" evidence="15">
    <location>
        <begin position="3051"/>
        <end position="3076"/>
    </location>
</feature>
<feature type="compositionally biased region" description="Basic and acidic residues" evidence="15">
    <location>
        <begin position="2259"/>
        <end position="2273"/>
    </location>
</feature>
<proteinExistence type="inferred from homology"/>
<feature type="compositionally biased region" description="Polar residues" evidence="15">
    <location>
        <begin position="1071"/>
        <end position="1080"/>
    </location>
</feature>
<feature type="region of interest" description="Disordered" evidence="15">
    <location>
        <begin position="2790"/>
        <end position="2864"/>
    </location>
</feature>
<feature type="compositionally biased region" description="Basic residues" evidence="15">
    <location>
        <begin position="2048"/>
        <end position="2063"/>
    </location>
</feature>
<feature type="compositionally biased region" description="Basic residues" evidence="15">
    <location>
        <begin position="508"/>
        <end position="523"/>
    </location>
</feature>
<feature type="compositionally biased region" description="Low complexity" evidence="15">
    <location>
        <begin position="1088"/>
        <end position="1103"/>
    </location>
</feature>
<feature type="compositionally biased region" description="Low complexity" evidence="15">
    <location>
        <begin position="673"/>
        <end position="687"/>
    </location>
</feature>
<gene>
    <name evidence="18" type="ORF">HERILL_LOCUS11102</name>
</gene>
<feature type="region of interest" description="Disordered" evidence="15">
    <location>
        <begin position="643"/>
        <end position="687"/>
    </location>
</feature>
<feature type="compositionally biased region" description="Basic and acidic residues" evidence="15">
    <location>
        <begin position="2703"/>
        <end position="2723"/>
    </location>
</feature>
<feature type="compositionally biased region" description="Polar residues" evidence="15">
    <location>
        <begin position="2822"/>
        <end position="2832"/>
    </location>
</feature>
<dbReference type="GO" id="GO:0046872">
    <property type="term" value="F:metal ion binding"/>
    <property type="evidence" value="ECO:0007669"/>
    <property type="project" value="UniProtKB-KW"/>
</dbReference>
<feature type="region of interest" description="Disordered" evidence="15">
    <location>
        <begin position="2326"/>
        <end position="2371"/>
    </location>
</feature>
<dbReference type="GO" id="GO:0140684">
    <property type="term" value="F:histone H3K9me2/H3K9me3 demethylase activity"/>
    <property type="evidence" value="ECO:0007669"/>
    <property type="project" value="UniProtKB-EC"/>
</dbReference>
<dbReference type="EMBL" id="LR899012">
    <property type="protein sequence ID" value="CAD7088482.1"/>
    <property type="molecule type" value="Genomic_DNA"/>
</dbReference>
<evidence type="ECO:0000313" key="18">
    <source>
        <dbReference type="EMBL" id="CAD7088482.1"/>
    </source>
</evidence>
<feature type="compositionally biased region" description="Basic and acidic residues" evidence="15">
    <location>
        <begin position="1734"/>
        <end position="1755"/>
    </location>
</feature>
<feature type="compositionally biased region" description="Basic and acidic residues" evidence="15">
    <location>
        <begin position="652"/>
        <end position="672"/>
    </location>
</feature>
<keyword evidence="7" id="KW-0223">Dioxygenase</keyword>
<feature type="region of interest" description="Disordered" evidence="15">
    <location>
        <begin position="845"/>
        <end position="897"/>
    </location>
</feature>
<comment type="similarity">
    <text evidence="2">Belongs to the JHDM3 histone demethylase family.</text>
</comment>
<dbReference type="PANTHER" id="PTHR10694:SF129">
    <property type="entry name" value="LYSINE-SPECIFIC DEMETHYLASE 4B-RELATED"/>
    <property type="match status" value="1"/>
</dbReference>
<keyword evidence="11" id="KW-0804">Transcription</keyword>
<evidence type="ECO:0000256" key="14">
    <source>
        <dbReference type="ARBA" id="ARBA00053408"/>
    </source>
</evidence>
<keyword evidence="19" id="KW-1185">Reference proteome</keyword>
<evidence type="ECO:0000256" key="12">
    <source>
        <dbReference type="ARBA" id="ARBA00023242"/>
    </source>
</evidence>
<dbReference type="Proteomes" id="UP000594454">
    <property type="component" value="Chromosome 4"/>
</dbReference>
<evidence type="ECO:0000256" key="2">
    <source>
        <dbReference type="ARBA" id="ARBA00009711"/>
    </source>
</evidence>
<feature type="compositionally biased region" description="Basic and acidic residues" evidence="15">
    <location>
        <begin position="2834"/>
        <end position="2844"/>
    </location>
</feature>
<feature type="region of interest" description="Disordered" evidence="15">
    <location>
        <begin position="2575"/>
        <end position="2600"/>
    </location>
</feature>
<dbReference type="SUPFAM" id="SSF51197">
    <property type="entry name" value="Clavaminate synthase-like"/>
    <property type="match status" value="1"/>
</dbReference>
<dbReference type="InterPro" id="IPR003349">
    <property type="entry name" value="JmjN"/>
</dbReference>
<feature type="compositionally biased region" description="Polar residues" evidence="15">
    <location>
        <begin position="1794"/>
        <end position="1822"/>
    </location>
</feature>
<dbReference type="Pfam" id="PF02373">
    <property type="entry name" value="JmjC"/>
    <property type="match status" value="1"/>
</dbReference>
<keyword evidence="8" id="KW-0560">Oxidoreductase</keyword>
<feature type="compositionally biased region" description="Basic residues" evidence="15">
    <location>
        <begin position="2360"/>
        <end position="2371"/>
    </location>
</feature>
<keyword evidence="9" id="KW-0408">Iron</keyword>
<feature type="region of interest" description="Disordered" evidence="15">
    <location>
        <begin position="1961"/>
        <end position="2076"/>
    </location>
</feature>
<dbReference type="PANTHER" id="PTHR10694">
    <property type="entry name" value="LYSINE-SPECIFIC DEMETHYLASE"/>
    <property type="match status" value="1"/>
</dbReference>
<evidence type="ECO:0000256" key="11">
    <source>
        <dbReference type="ARBA" id="ARBA00023163"/>
    </source>
</evidence>
<feature type="region of interest" description="Disordered" evidence="15">
    <location>
        <begin position="1059"/>
        <end position="1121"/>
    </location>
</feature>
<feature type="compositionally biased region" description="Basic residues" evidence="15">
    <location>
        <begin position="470"/>
        <end position="482"/>
    </location>
</feature>
<feature type="domain" description="JmjC" evidence="17">
    <location>
        <begin position="130"/>
        <end position="296"/>
    </location>
</feature>
<comment type="catalytic activity">
    <reaction evidence="13">
        <text>N(6),N(6),N(6)-trimethyl-L-lysyl(9)-[histone H3] + 2 2-oxoglutarate + 2 O2 = N(6)-methyl-L-lysyl(9)-[histone H3] + 2 formaldehyde + 2 succinate + 2 CO2</text>
        <dbReference type="Rhea" id="RHEA:60200"/>
        <dbReference type="Rhea" id="RHEA-COMP:15538"/>
        <dbReference type="Rhea" id="RHEA-COMP:15542"/>
        <dbReference type="ChEBI" id="CHEBI:15379"/>
        <dbReference type="ChEBI" id="CHEBI:16526"/>
        <dbReference type="ChEBI" id="CHEBI:16810"/>
        <dbReference type="ChEBI" id="CHEBI:16842"/>
        <dbReference type="ChEBI" id="CHEBI:30031"/>
        <dbReference type="ChEBI" id="CHEBI:61929"/>
        <dbReference type="ChEBI" id="CHEBI:61961"/>
        <dbReference type="EC" id="1.14.11.66"/>
    </reaction>
</comment>
<evidence type="ECO:0000256" key="13">
    <source>
        <dbReference type="ARBA" id="ARBA00049349"/>
    </source>
</evidence>
<protein>
    <recommendedName>
        <fullName evidence="3">[histone H3]-trimethyl-L-lysine(9) demethylase</fullName>
        <ecNumber evidence="3">1.14.11.66</ecNumber>
    </recommendedName>
</protein>
<dbReference type="GO" id="GO:0000785">
    <property type="term" value="C:chromatin"/>
    <property type="evidence" value="ECO:0007669"/>
    <property type="project" value="TreeGrafter"/>
</dbReference>
<feature type="compositionally biased region" description="Polar residues" evidence="15">
    <location>
        <begin position="1324"/>
        <end position="1335"/>
    </location>
</feature>
<evidence type="ECO:0000256" key="8">
    <source>
        <dbReference type="ARBA" id="ARBA00023002"/>
    </source>
</evidence>
<feature type="compositionally biased region" description="Polar residues" evidence="15">
    <location>
        <begin position="2008"/>
        <end position="2018"/>
    </location>
</feature>
<feature type="compositionally biased region" description="Basic and acidic residues" evidence="15">
    <location>
        <begin position="866"/>
        <end position="876"/>
    </location>
</feature>
<feature type="domain" description="JmjN" evidence="16">
    <location>
        <begin position="1"/>
        <end position="42"/>
    </location>
</feature>
<dbReference type="SMART" id="SM00558">
    <property type="entry name" value="JmjC"/>
    <property type="match status" value="1"/>
</dbReference>
<evidence type="ECO:0000256" key="9">
    <source>
        <dbReference type="ARBA" id="ARBA00023004"/>
    </source>
</evidence>
<evidence type="ECO:0000313" key="19">
    <source>
        <dbReference type="Proteomes" id="UP000594454"/>
    </source>
</evidence>
<organism evidence="18 19">
    <name type="scientific">Hermetia illucens</name>
    <name type="common">Black soldier fly</name>
    <dbReference type="NCBI Taxonomy" id="343691"/>
    <lineage>
        <taxon>Eukaryota</taxon>
        <taxon>Metazoa</taxon>
        <taxon>Ecdysozoa</taxon>
        <taxon>Arthropoda</taxon>
        <taxon>Hexapoda</taxon>
        <taxon>Insecta</taxon>
        <taxon>Pterygota</taxon>
        <taxon>Neoptera</taxon>
        <taxon>Endopterygota</taxon>
        <taxon>Diptera</taxon>
        <taxon>Brachycera</taxon>
        <taxon>Stratiomyomorpha</taxon>
        <taxon>Stratiomyidae</taxon>
        <taxon>Hermetiinae</taxon>
        <taxon>Hermetia</taxon>
    </lineage>
</organism>
<dbReference type="GO" id="GO:0010468">
    <property type="term" value="P:regulation of gene expression"/>
    <property type="evidence" value="ECO:0007669"/>
    <property type="project" value="TreeGrafter"/>
</dbReference>
<comment type="function">
    <text evidence="14">Probable histone demethylase that specifically demethylates 'Lys-9' and 'Lys-36' residues of histone H3, thereby playing a central role in histone code. Demethylation of Lys residue generates formaldehyde and succinate.</text>
</comment>
<feature type="compositionally biased region" description="Basic and acidic residues" evidence="15">
    <location>
        <begin position="2575"/>
        <end position="2585"/>
    </location>
</feature>
<feature type="compositionally biased region" description="Basic and acidic residues" evidence="15">
    <location>
        <begin position="1059"/>
        <end position="1068"/>
    </location>
</feature>
<feature type="compositionally biased region" description="Basic and acidic residues" evidence="15">
    <location>
        <begin position="2638"/>
        <end position="2651"/>
    </location>
</feature>
<dbReference type="GO" id="GO:0005634">
    <property type="term" value="C:nucleus"/>
    <property type="evidence" value="ECO:0007669"/>
    <property type="project" value="TreeGrafter"/>
</dbReference>
<keyword evidence="10" id="KW-0805">Transcription regulation</keyword>
<evidence type="ECO:0000256" key="3">
    <source>
        <dbReference type="ARBA" id="ARBA00012900"/>
    </source>
</evidence>
<dbReference type="InterPro" id="IPR003347">
    <property type="entry name" value="JmjC_dom"/>
</dbReference>
<feature type="region of interest" description="Disordered" evidence="15">
    <location>
        <begin position="2144"/>
        <end position="2181"/>
    </location>
</feature>
<dbReference type="PROSITE" id="PS51183">
    <property type="entry name" value="JMJN"/>
    <property type="match status" value="1"/>
</dbReference>
<evidence type="ECO:0000256" key="4">
    <source>
        <dbReference type="ARBA" id="ARBA00022723"/>
    </source>
</evidence>
<dbReference type="GO" id="GO:0140681">
    <property type="term" value="F:histone H3K36me2/H3K36me3 demethylase activity"/>
    <property type="evidence" value="ECO:0007669"/>
    <property type="project" value="UniProtKB-ARBA"/>
</dbReference>
<dbReference type="Gene3D" id="2.60.120.650">
    <property type="entry name" value="Cupin"/>
    <property type="match status" value="1"/>
</dbReference>
<feature type="region of interest" description="Disordered" evidence="15">
    <location>
        <begin position="1732"/>
        <end position="1878"/>
    </location>
</feature>
<keyword evidence="4" id="KW-0479">Metal-binding</keyword>
<keyword evidence="6" id="KW-0156">Chromatin regulator</keyword>
<feature type="region of interest" description="Disordered" evidence="15">
    <location>
        <begin position="1319"/>
        <end position="1363"/>
    </location>
</feature>
<keyword evidence="5" id="KW-0862">Zinc</keyword>
<evidence type="ECO:0000256" key="15">
    <source>
        <dbReference type="SAM" id="MobiDB-lite"/>
    </source>
</evidence>
<feature type="compositionally biased region" description="Polar residues" evidence="15">
    <location>
        <begin position="2144"/>
        <end position="2163"/>
    </location>
</feature>
<feature type="compositionally biased region" description="Basic and acidic residues" evidence="15">
    <location>
        <begin position="483"/>
        <end position="498"/>
    </location>
</feature>
<evidence type="ECO:0000256" key="1">
    <source>
        <dbReference type="ARBA" id="ARBA00001954"/>
    </source>
</evidence>
<feature type="region of interest" description="Disordered" evidence="15">
    <location>
        <begin position="2620"/>
        <end position="2677"/>
    </location>
</feature>
<feature type="compositionally biased region" description="Basic and acidic residues" evidence="15">
    <location>
        <begin position="3051"/>
        <end position="3063"/>
    </location>
</feature>
<feature type="compositionally biased region" description="Low complexity" evidence="15">
    <location>
        <begin position="527"/>
        <end position="538"/>
    </location>
</feature>
<feature type="compositionally biased region" description="Basic and acidic residues" evidence="15">
    <location>
        <begin position="2198"/>
        <end position="2218"/>
    </location>
</feature>
<dbReference type="PROSITE" id="PS51184">
    <property type="entry name" value="JMJC"/>
    <property type="match status" value="1"/>
</dbReference>
<dbReference type="Pfam" id="PF02375">
    <property type="entry name" value="JmjN"/>
    <property type="match status" value="1"/>
</dbReference>
<evidence type="ECO:0000256" key="7">
    <source>
        <dbReference type="ARBA" id="ARBA00022964"/>
    </source>
</evidence>
<feature type="region of interest" description="Disordered" evidence="15">
    <location>
        <begin position="469"/>
        <end position="538"/>
    </location>
</feature>
<dbReference type="OrthoDB" id="9547406at2759"/>
<dbReference type="InParanoid" id="A0A7R8UWX7"/>
<feature type="region of interest" description="Disordered" evidence="15">
    <location>
        <begin position="2703"/>
        <end position="2739"/>
    </location>
</feature>